<evidence type="ECO:0000259" key="7">
    <source>
        <dbReference type="PROSITE" id="PS50934"/>
    </source>
</evidence>
<dbReference type="InterPro" id="IPR009057">
    <property type="entry name" value="Homeodomain-like_sf"/>
</dbReference>
<dbReference type="PIRSF" id="PIRSF038051">
    <property type="entry name" value="Histone_Lys-demethylase"/>
    <property type="match status" value="1"/>
</dbReference>
<dbReference type="Gene3D" id="3.90.660.10">
    <property type="match status" value="1"/>
</dbReference>
<comment type="similarity">
    <text evidence="2 4">Belongs to the flavin monoamine oxidase family.</text>
</comment>
<evidence type="ECO:0000313" key="9">
    <source>
        <dbReference type="WBParaSite" id="scaffold58_cov215.g110"/>
    </source>
</evidence>
<evidence type="ECO:0000256" key="2">
    <source>
        <dbReference type="ARBA" id="ARBA00005995"/>
    </source>
</evidence>
<name>A0A915N0E4_MELJA</name>
<dbReference type="PANTHER" id="PTHR10742:SF386">
    <property type="entry name" value="LYSINE-SPECIFIC HISTONE DEMETHYLASE 1A"/>
    <property type="match status" value="1"/>
</dbReference>
<dbReference type="InterPro" id="IPR036188">
    <property type="entry name" value="FAD/NAD-bd_sf"/>
</dbReference>
<proteinExistence type="inferred from homology"/>
<evidence type="ECO:0000256" key="6">
    <source>
        <dbReference type="SAM" id="MobiDB-lite"/>
    </source>
</evidence>
<evidence type="ECO:0000313" key="8">
    <source>
        <dbReference type="Proteomes" id="UP000887561"/>
    </source>
</evidence>
<dbReference type="Proteomes" id="UP000887561">
    <property type="component" value="Unplaced"/>
</dbReference>
<evidence type="ECO:0000256" key="1">
    <source>
        <dbReference type="ARBA" id="ARBA00004123"/>
    </source>
</evidence>
<dbReference type="EC" id="1.14.99.66" evidence="4"/>
<keyword evidence="4 5" id="KW-0274">FAD</keyword>
<dbReference type="Gene3D" id="3.50.50.60">
    <property type="entry name" value="FAD/NAD(P)-binding domain"/>
    <property type="match status" value="2"/>
</dbReference>
<keyword evidence="3 4" id="KW-0560">Oxidoreductase</keyword>
<keyword evidence="4" id="KW-0678">Repressor</keyword>
<feature type="domain" description="SWIRM" evidence="7">
    <location>
        <begin position="64"/>
        <end position="162"/>
    </location>
</feature>
<dbReference type="GO" id="GO:0003682">
    <property type="term" value="F:chromatin binding"/>
    <property type="evidence" value="ECO:0007669"/>
    <property type="project" value="TreeGrafter"/>
</dbReference>
<dbReference type="PROSITE" id="PS50934">
    <property type="entry name" value="SWIRM"/>
    <property type="match status" value="1"/>
</dbReference>
<evidence type="ECO:0000256" key="3">
    <source>
        <dbReference type="ARBA" id="ARBA00023002"/>
    </source>
</evidence>
<dbReference type="InterPro" id="IPR050281">
    <property type="entry name" value="Flavin_monoamine_oxidase"/>
</dbReference>
<comment type="catalytic activity">
    <reaction evidence="4">
        <text>N(6),N(6)-dimethyl-L-lysyl(4)-[histone H3] + 2 A + 2 H2O = L-lysyl(4)-[histone H3] + 2 formaldehyde + 2 AH2</text>
        <dbReference type="Rhea" id="RHEA:60244"/>
        <dbReference type="Rhea" id="RHEA-COMP:15540"/>
        <dbReference type="Rhea" id="RHEA-COMP:15547"/>
        <dbReference type="ChEBI" id="CHEBI:13193"/>
        <dbReference type="ChEBI" id="CHEBI:15377"/>
        <dbReference type="ChEBI" id="CHEBI:16842"/>
        <dbReference type="ChEBI" id="CHEBI:17499"/>
        <dbReference type="ChEBI" id="CHEBI:29969"/>
        <dbReference type="ChEBI" id="CHEBI:61976"/>
        <dbReference type="EC" id="1.14.99.66"/>
    </reaction>
</comment>
<dbReference type="GO" id="GO:0005634">
    <property type="term" value="C:nucleus"/>
    <property type="evidence" value="ECO:0007669"/>
    <property type="project" value="UniProtKB-SubCell"/>
</dbReference>
<dbReference type="InterPro" id="IPR036388">
    <property type="entry name" value="WH-like_DNA-bd_sf"/>
</dbReference>
<keyword evidence="4" id="KW-0805">Transcription regulation</keyword>
<dbReference type="WBParaSite" id="scaffold58_cov215.g110">
    <property type="protein sequence ID" value="scaffold58_cov215.g110"/>
    <property type="gene ID" value="scaffold58_cov215.g110"/>
</dbReference>
<sequence length="737" mass="83048">MSSGSPSSLSPPPEDKRNHVNGAVARSRRQNVNYGIRNQYLASLTERELNGLNVYRCEDDDLSIRTAAAQARLPYDRMTLRELELFPEMARSQHSVALFLYIRNKTLAQWQFDPLLELTLGAILKELPEPFNSDVELVTSIHNYLERYGYINFGVFTRLSVREFDKKITIVVIGAGAAGLAAARQLKFFGFDVIVLEARPRLCGRVFTYHGGAGLPPIDLGGMIIKGIVGNPLITLIRQTQCNIVEMNQKCPIYDKNGKLIDLQKNEMILNSLNKILNTICYIVHEMGITKIDEDSPNSQNNNKNVAKKGGRKINLGEAIQLILNQNELRVKTRLMKYWQRFEQLCNKLKDAGEKATYRNAIDTCMDTLNQNGAFFETPDAYDLTFNGSVSQDLLNRKLSLRSMRQCLKIAVNGYEEAVQERREIEEMKNEYEKMEPSHVFMNDYDKRILDFHLANLESSIGAPLRTVALKDWDQDDLYGFDGSHITVKEGLGTVLEQVGTDLDVKLNCIVKNIQYDARGVDVSYFVNSRPENEKNGGGSQRVERILQTIRADAVLCTVPLSMLKKTVLTDDIMSDASAIRFEPKLPNWKTEAIARLGFGASRGELFIFYSIGDLPILTGLFAGEAASVTGHLEDRIIAQNAMKILSKIFGNNCPTEPSKYIVTRWHLDPFAHGCYSYMKNGSLPEDYDKLAEPLYIDNKKDFARVFFAGEHTIKQYPSSVHGAFLSGLREAGRIAE</sequence>
<dbReference type="GO" id="GO:0050660">
    <property type="term" value="F:flavin adenine dinucleotide binding"/>
    <property type="evidence" value="ECO:0007669"/>
    <property type="project" value="UniProtKB-UniRule"/>
</dbReference>
<dbReference type="AlphaFoldDB" id="A0A915N0E4"/>
<dbReference type="Pfam" id="PF01593">
    <property type="entry name" value="Amino_oxidase"/>
    <property type="match status" value="3"/>
</dbReference>
<dbReference type="InterPro" id="IPR002937">
    <property type="entry name" value="Amino_oxidase"/>
</dbReference>
<comment type="function">
    <text evidence="4">Histone demethylase that specifically demethylates 'Lys-4' of histone H3, a specific tag for epigenetic transcriptional activation, thereby acting as a corepressor. Acts by oxidizing the substrate by FAD to generate the corresponding imine that is subsequently hydrolyzed. Demethylates both mono- and di-methylated 'Lys-4' of histone H3.</text>
</comment>
<accession>A0A915N0E4</accession>
<keyword evidence="4" id="KW-0285">Flavoprotein</keyword>
<evidence type="ECO:0000256" key="4">
    <source>
        <dbReference type="PIRNR" id="PIRNR038051"/>
    </source>
</evidence>
<dbReference type="GO" id="GO:0140682">
    <property type="term" value="F:FAD-dependent H3K4me/H3K4me3 demethylase activity"/>
    <property type="evidence" value="ECO:0007669"/>
    <property type="project" value="UniProtKB-EC"/>
</dbReference>
<feature type="binding site" evidence="5">
    <location>
        <position position="205"/>
    </location>
    <ligand>
        <name>FAD</name>
        <dbReference type="ChEBI" id="CHEBI:57692"/>
    </ligand>
</feature>
<dbReference type="SUPFAM" id="SSF51905">
    <property type="entry name" value="FAD/NAD(P)-binding domain"/>
    <property type="match status" value="1"/>
</dbReference>
<dbReference type="SUPFAM" id="SSF46689">
    <property type="entry name" value="Homeodomain-like"/>
    <property type="match status" value="1"/>
</dbReference>
<comment type="cofactor">
    <cofactor evidence="4 5">
        <name>FAD</name>
        <dbReference type="ChEBI" id="CHEBI:57692"/>
    </cofactor>
</comment>
<dbReference type="InterPro" id="IPR007526">
    <property type="entry name" value="SWIRM"/>
</dbReference>
<dbReference type="SUPFAM" id="SSF54373">
    <property type="entry name" value="FAD-linked reductases, C-terminal domain"/>
    <property type="match status" value="1"/>
</dbReference>
<keyword evidence="4" id="KW-0156">Chromatin regulator</keyword>
<dbReference type="GO" id="GO:0006355">
    <property type="term" value="P:regulation of DNA-templated transcription"/>
    <property type="evidence" value="ECO:0007669"/>
    <property type="project" value="InterPro"/>
</dbReference>
<organism evidence="8 9">
    <name type="scientific">Meloidogyne javanica</name>
    <name type="common">Root-knot nematode worm</name>
    <dbReference type="NCBI Taxonomy" id="6303"/>
    <lineage>
        <taxon>Eukaryota</taxon>
        <taxon>Metazoa</taxon>
        <taxon>Ecdysozoa</taxon>
        <taxon>Nematoda</taxon>
        <taxon>Chromadorea</taxon>
        <taxon>Rhabditida</taxon>
        <taxon>Tylenchina</taxon>
        <taxon>Tylenchomorpha</taxon>
        <taxon>Tylenchoidea</taxon>
        <taxon>Meloidogynidae</taxon>
        <taxon>Meloidogyninae</taxon>
        <taxon>Meloidogyne</taxon>
        <taxon>Meloidogyne incognita group</taxon>
    </lineage>
</organism>
<feature type="binding site" evidence="5">
    <location>
        <position position="199"/>
    </location>
    <ligand>
        <name>FAD</name>
        <dbReference type="ChEBI" id="CHEBI:57692"/>
    </ligand>
</feature>
<dbReference type="InterPro" id="IPR017366">
    <property type="entry name" value="Hist_Lys-spec_deMease"/>
</dbReference>
<feature type="region of interest" description="Disordered" evidence="6">
    <location>
        <begin position="1"/>
        <end position="24"/>
    </location>
</feature>
<dbReference type="Pfam" id="PF04433">
    <property type="entry name" value="SWIRM"/>
    <property type="match status" value="1"/>
</dbReference>
<dbReference type="FunFam" id="1.10.10.10:FF:000064">
    <property type="entry name" value="Lysine-specific histone demethylase 1A"/>
    <property type="match status" value="1"/>
</dbReference>
<dbReference type="Gene3D" id="1.10.287.80">
    <property type="entry name" value="ATP synthase, gamma subunit, helix hairpin domain"/>
    <property type="match status" value="1"/>
</dbReference>
<keyword evidence="4" id="KW-0539">Nucleus</keyword>
<feature type="binding site" evidence="5">
    <location>
        <position position="711"/>
    </location>
    <ligand>
        <name>FAD</name>
        <dbReference type="ChEBI" id="CHEBI:57692"/>
    </ligand>
</feature>
<comment type="subcellular location">
    <subcellularLocation>
        <location evidence="1 4">Nucleus</location>
    </subcellularLocation>
</comment>
<evidence type="ECO:0000256" key="5">
    <source>
        <dbReference type="PIRSR" id="PIRSR038051-1"/>
    </source>
</evidence>
<keyword evidence="4" id="KW-0804">Transcription</keyword>
<dbReference type="Gene3D" id="1.10.10.10">
    <property type="entry name" value="Winged helix-like DNA-binding domain superfamily/Winged helix DNA-binding domain"/>
    <property type="match status" value="1"/>
</dbReference>
<dbReference type="PANTHER" id="PTHR10742">
    <property type="entry name" value="FLAVIN MONOAMINE OXIDASE"/>
    <property type="match status" value="1"/>
</dbReference>
<protein>
    <recommendedName>
        <fullName evidence="4">Lysine-specific histone demethylase</fullName>
        <ecNumber evidence="4">1.14.99.66</ecNumber>
    </recommendedName>
</protein>
<reference evidence="9" key="1">
    <citation type="submission" date="2022-11" db="UniProtKB">
        <authorList>
            <consortium name="WormBaseParasite"/>
        </authorList>
    </citation>
    <scope>IDENTIFICATION</scope>
</reference>
<keyword evidence="8" id="KW-1185">Reference proteome</keyword>